<dbReference type="AlphaFoldDB" id="A0A8S0TAG0"/>
<gene>
    <name evidence="1" type="ORF">OLEA9_A047368</name>
</gene>
<dbReference type="Proteomes" id="UP000594638">
    <property type="component" value="Unassembled WGS sequence"/>
</dbReference>
<dbReference type="EMBL" id="CACTIH010005793">
    <property type="protein sequence ID" value="CAA3001945.1"/>
    <property type="molecule type" value="Genomic_DNA"/>
</dbReference>
<organism evidence="1 2">
    <name type="scientific">Olea europaea subsp. europaea</name>
    <dbReference type="NCBI Taxonomy" id="158383"/>
    <lineage>
        <taxon>Eukaryota</taxon>
        <taxon>Viridiplantae</taxon>
        <taxon>Streptophyta</taxon>
        <taxon>Embryophyta</taxon>
        <taxon>Tracheophyta</taxon>
        <taxon>Spermatophyta</taxon>
        <taxon>Magnoliopsida</taxon>
        <taxon>eudicotyledons</taxon>
        <taxon>Gunneridae</taxon>
        <taxon>Pentapetalae</taxon>
        <taxon>asterids</taxon>
        <taxon>lamiids</taxon>
        <taxon>Lamiales</taxon>
        <taxon>Oleaceae</taxon>
        <taxon>Oleeae</taxon>
        <taxon>Olea</taxon>
    </lineage>
</organism>
<evidence type="ECO:0000313" key="1">
    <source>
        <dbReference type="EMBL" id="CAA3001945.1"/>
    </source>
</evidence>
<protein>
    <submittedName>
        <fullName evidence="1">Uncharacterized protein</fullName>
    </submittedName>
</protein>
<sequence>MSHLPEPRPSVRTSPVPLQLFSKLHSQSFGRFNFSQSCTPRAFSFSKDLISTALTFSKLRFESFVLQQGSRLYLFNFVQSYAHKPSSFSKDLAFTTSTFPEVMRPKLYPSTMTLKCQGDSIQSN</sequence>
<accession>A0A8S0TAG0</accession>
<dbReference type="Gramene" id="OE9A047368T1">
    <property type="protein sequence ID" value="OE9A047368C1"/>
    <property type="gene ID" value="OE9A047368"/>
</dbReference>
<comment type="caution">
    <text evidence="1">The sequence shown here is derived from an EMBL/GenBank/DDBJ whole genome shotgun (WGS) entry which is preliminary data.</text>
</comment>
<reference evidence="1 2" key="1">
    <citation type="submission" date="2019-12" db="EMBL/GenBank/DDBJ databases">
        <authorList>
            <person name="Alioto T."/>
            <person name="Alioto T."/>
            <person name="Gomez Garrido J."/>
        </authorList>
    </citation>
    <scope>NUCLEOTIDE SEQUENCE [LARGE SCALE GENOMIC DNA]</scope>
</reference>
<name>A0A8S0TAG0_OLEEU</name>
<proteinExistence type="predicted"/>
<evidence type="ECO:0000313" key="2">
    <source>
        <dbReference type="Proteomes" id="UP000594638"/>
    </source>
</evidence>
<keyword evidence="2" id="KW-1185">Reference proteome</keyword>